<evidence type="ECO:0000313" key="9">
    <source>
        <dbReference type="Proteomes" id="UP000036987"/>
    </source>
</evidence>
<evidence type="ECO:0000259" key="7">
    <source>
        <dbReference type="Pfam" id="PF08263"/>
    </source>
</evidence>
<organism evidence="8 9">
    <name type="scientific">Zostera marina</name>
    <name type="common">Eelgrass</name>
    <dbReference type="NCBI Taxonomy" id="29655"/>
    <lineage>
        <taxon>Eukaryota</taxon>
        <taxon>Viridiplantae</taxon>
        <taxon>Streptophyta</taxon>
        <taxon>Embryophyta</taxon>
        <taxon>Tracheophyta</taxon>
        <taxon>Spermatophyta</taxon>
        <taxon>Magnoliopsida</taxon>
        <taxon>Liliopsida</taxon>
        <taxon>Zosteraceae</taxon>
        <taxon>Zostera</taxon>
    </lineage>
</organism>
<dbReference type="InterPro" id="IPR032675">
    <property type="entry name" value="LRR_dom_sf"/>
</dbReference>
<proteinExistence type="predicted"/>
<dbReference type="PANTHER" id="PTHR32093">
    <property type="entry name" value="LEUCINE-RICH REPEAT EXTENSIN-LIKE PROTEIN 3-RELATED"/>
    <property type="match status" value="1"/>
</dbReference>
<name>A0A0K9NLU0_ZOSMR</name>
<protein>
    <recommendedName>
        <fullName evidence="7">Leucine-rich repeat-containing N-terminal plant-type domain-containing protein</fullName>
    </recommendedName>
</protein>
<comment type="subcellular location">
    <subcellularLocation>
        <location evidence="1">Secreted</location>
    </subcellularLocation>
</comment>
<comment type="caution">
    <text evidence="8">The sequence shown here is derived from an EMBL/GenBank/DDBJ whole genome shotgun (WGS) entry which is preliminary data.</text>
</comment>
<sequence length="173" mass="19106">MMPSTLGRLQYHHNVFLIIFFLSCTFLSLMPVSSCTAQTKSTPPHHCNCTCTCAPQWEPLNMKLRKAYSVFQSWKNVITCDPQDVTSDWYGANVCDYTGVYCSPAPDDPNVLTVSGIDLNGAGICGTLPEELGLLADLALVHLNSNRFTGKIPSLAGGRYELSLYIYGQFQVR</sequence>
<dbReference type="GO" id="GO:0005576">
    <property type="term" value="C:extracellular region"/>
    <property type="evidence" value="ECO:0007669"/>
    <property type="project" value="UniProtKB-SubCell"/>
</dbReference>
<evidence type="ECO:0000313" key="8">
    <source>
        <dbReference type="EMBL" id="KMZ57711.1"/>
    </source>
</evidence>
<dbReference type="Gene3D" id="3.80.10.10">
    <property type="entry name" value="Ribonuclease Inhibitor"/>
    <property type="match status" value="1"/>
</dbReference>
<dbReference type="Proteomes" id="UP000036987">
    <property type="component" value="Unassembled WGS sequence"/>
</dbReference>
<evidence type="ECO:0000256" key="1">
    <source>
        <dbReference type="ARBA" id="ARBA00004613"/>
    </source>
</evidence>
<dbReference type="PANTHER" id="PTHR32093:SF155">
    <property type="entry name" value="LRR EXTENSIN-LIKE PROTEIN"/>
    <property type="match status" value="1"/>
</dbReference>
<dbReference type="STRING" id="29655.A0A0K9NLU0"/>
<accession>A0A0K9NLU0</accession>
<dbReference type="Pfam" id="PF08263">
    <property type="entry name" value="LRRNT_2"/>
    <property type="match status" value="1"/>
</dbReference>
<keyword evidence="2" id="KW-0964">Secreted</keyword>
<feature type="domain" description="Leucine-rich repeat-containing N-terminal plant-type" evidence="7">
    <location>
        <begin position="71"/>
        <end position="103"/>
    </location>
</feature>
<dbReference type="OrthoDB" id="1055097at2759"/>
<keyword evidence="3" id="KW-0433">Leucine-rich repeat</keyword>
<evidence type="ECO:0000256" key="6">
    <source>
        <dbReference type="SAM" id="SignalP"/>
    </source>
</evidence>
<dbReference type="InterPro" id="IPR051582">
    <property type="entry name" value="LRR_extensin-like_regulator"/>
</dbReference>
<evidence type="ECO:0000256" key="5">
    <source>
        <dbReference type="ARBA" id="ARBA00022737"/>
    </source>
</evidence>
<gene>
    <name evidence="8" type="ORF">ZOSMA_82G00230</name>
</gene>
<dbReference type="InterPro" id="IPR013210">
    <property type="entry name" value="LRR_N_plant-typ"/>
</dbReference>
<dbReference type="SUPFAM" id="SSF52058">
    <property type="entry name" value="L domain-like"/>
    <property type="match status" value="1"/>
</dbReference>
<keyword evidence="4 6" id="KW-0732">Signal</keyword>
<evidence type="ECO:0000256" key="3">
    <source>
        <dbReference type="ARBA" id="ARBA00022614"/>
    </source>
</evidence>
<evidence type="ECO:0000256" key="4">
    <source>
        <dbReference type="ARBA" id="ARBA00022729"/>
    </source>
</evidence>
<dbReference type="AlphaFoldDB" id="A0A0K9NLU0"/>
<feature type="chain" id="PRO_5005526905" description="Leucine-rich repeat-containing N-terminal plant-type domain-containing protein" evidence="6">
    <location>
        <begin position="38"/>
        <end position="173"/>
    </location>
</feature>
<keyword evidence="9" id="KW-1185">Reference proteome</keyword>
<dbReference type="EMBL" id="LFYR01002027">
    <property type="protein sequence ID" value="KMZ57711.1"/>
    <property type="molecule type" value="Genomic_DNA"/>
</dbReference>
<evidence type="ECO:0000256" key="2">
    <source>
        <dbReference type="ARBA" id="ARBA00022525"/>
    </source>
</evidence>
<reference evidence="9" key="1">
    <citation type="journal article" date="2016" name="Nature">
        <title>The genome of the seagrass Zostera marina reveals angiosperm adaptation to the sea.</title>
        <authorList>
            <person name="Olsen J.L."/>
            <person name="Rouze P."/>
            <person name="Verhelst B."/>
            <person name="Lin Y.-C."/>
            <person name="Bayer T."/>
            <person name="Collen J."/>
            <person name="Dattolo E."/>
            <person name="De Paoli E."/>
            <person name="Dittami S."/>
            <person name="Maumus F."/>
            <person name="Michel G."/>
            <person name="Kersting A."/>
            <person name="Lauritano C."/>
            <person name="Lohaus R."/>
            <person name="Toepel M."/>
            <person name="Tonon T."/>
            <person name="Vanneste K."/>
            <person name="Amirebrahimi M."/>
            <person name="Brakel J."/>
            <person name="Bostroem C."/>
            <person name="Chovatia M."/>
            <person name="Grimwood J."/>
            <person name="Jenkins J.W."/>
            <person name="Jueterbock A."/>
            <person name="Mraz A."/>
            <person name="Stam W.T."/>
            <person name="Tice H."/>
            <person name="Bornberg-Bauer E."/>
            <person name="Green P.J."/>
            <person name="Pearson G.A."/>
            <person name="Procaccini G."/>
            <person name="Duarte C.M."/>
            <person name="Schmutz J."/>
            <person name="Reusch T.B.H."/>
            <person name="Van de Peer Y."/>
        </authorList>
    </citation>
    <scope>NUCLEOTIDE SEQUENCE [LARGE SCALE GENOMIC DNA]</scope>
    <source>
        <strain evidence="9">cv. Finnish</strain>
    </source>
</reference>
<feature type="signal peptide" evidence="6">
    <location>
        <begin position="1"/>
        <end position="37"/>
    </location>
</feature>
<keyword evidence="5" id="KW-0677">Repeat</keyword>